<proteinExistence type="predicted"/>
<comment type="caution">
    <text evidence="2">The sequence shown here is derived from an EMBL/GenBank/DDBJ whole genome shotgun (WGS) entry which is preliminary data.</text>
</comment>
<feature type="region of interest" description="Disordered" evidence="1">
    <location>
        <begin position="85"/>
        <end position="114"/>
    </location>
</feature>
<dbReference type="Proteomes" id="UP000244905">
    <property type="component" value="Unassembled WGS sequence"/>
</dbReference>
<protein>
    <submittedName>
        <fullName evidence="2">Uncharacterized protein</fullName>
    </submittedName>
</protein>
<sequence>MKNAKSVSMLPDCPVSKKFYQETVSRIHASFQAIGGSAADELAEKTVKAVNDYLSGTCLPADDSDATVRLMFALIRSELDKAMARSAAARRRKKAAPRRPRRKSAGKNVPEVFRSEAKASGSGIDMARLAELLKIREQFDCDDEDNYDEADEPAEPILLNRRQRRMIEREKRRKARREASRRR</sequence>
<dbReference type="AlphaFoldDB" id="A0A2V1IIJ6"/>
<gene>
    <name evidence="2" type="ORF">C5O23_13715</name>
</gene>
<organism evidence="2 3">
    <name type="scientific">Duncaniella muris</name>
    <dbReference type="NCBI Taxonomy" id="2094150"/>
    <lineage>
        <taxon>Bacteria</taxon>
        <taxon>Pseudomonadati</taxon>
        <taxon>Bacteroidota</taxon>
        <taxon>Bacteroidia</taxon>
        <taxon>Bacteroidales</taxon>
        <taxon>Muribaculaceae</taxon>
        <taxon>Duncaniella</taxon>
    </lineage>
</organism>
<accession>A0A2V1IIJ6</accession>
<dbReference type="RefSeq" id="WP_107033478.1">
    <property type="nucleotide sequence ID" value="NZ_CAOLSD010000040.1"/>
</dbReference>
<dbReference type="EMBL" id="PUEC01000054">
    <property type="protein sequence ID" value="PWB00152.1"/>
    <property type="molecule type" value="Genomic_DNA"/>
</dbReference>
<feature type="compositionally biased region" description="Basic residues" evidence="1">
    <location>
        <begin position="171"/>
        <end position="183"/>
    </location>
</feature>
<name>A0A2V1IIJ6_9BACT</name>
<evidence type="ECO:0000313" key="2">
    <source>
        <dbReference type="EMBL" id="PWB00152.1"/>
    </source>
</evidence>
<reference evidence="3" key="1">
    <citation type="submission" date="2018-02" db="EMBL/GenBank/DDBJ databases">
        <authorList>
            <person name="Clavel T."/>
            <person name="Strowig T."/>
        </authorList>
    </citation>
    <scope>NUCLEOTIDE SEQUENCE [LARGE SCALE GENOMIC DNA]</scope>
    <source>
        <strain evidence="3">DSM 103720</strain>
    </source>
</reference>
<evidence type="ECO:0000313" key="3">
    <source>
        <dbReference type="Proteomes" id="UP000244905"/>
    </source>
</evidence>
<dbReference type="GeneID" id="82527372"/>
<keyword evidence="3" id="KW-1185">Reference proteome</keyword>
<feature type="compositionally biased region" description="Acidic residues" evidence="1">
    <location>
        <begin position="144"/>
        <end position="154"/>
    </location>
</feature>
<evidence type="ECO:0000256" key="1">
    <source>
        <dbReference type="SAM" id="MobiDB-lite"/>
    </source>
</evidence>
<feature type="compositionally biased region" description="Basic residues" evidence="1">
    <location>
        <begin position="88"/>
        <end position="105"/>
    </location>
</feature>
<feature type="region of interest" description="Disordered" evidence="1">
    <location>
        <begin position="144"/>
        <end position="183"/>
    </location>
</feature>